<accession>A0A9P8QHL6</accession>
<dbReference type="EMBL" id="JAEUBG010000154">
    <property type="protein sequence ID" value="KAH3688779.1"/>
    <property type="molecule type" value="Genomic_DNA"/>
</dbReference>
<feature type="region of interest" description="Disordered" evidence="1">
    <location>
        <begin position="37"/>
        <end position="91"/>
    </location>
</feature>
<gene>
    <name evidence="2" type="ORF">WICPIJ_000223</name>
</gene>
<protein>
    <submittedName>
        <fullName evidence="2">Uncharacterized protein</fullName>
    </submittedName>
</protein>
<evidence type="ECO:0000313" key="3">
    <source>
        <dbReference type="Proteomes" id="UP000774326"/>
    </source>
</evidence>
<keyword evidence="3" id="KW-1185">Reference proteome</keyword>
<sequence length="91" mass="10074">MAITQIKLLNPVSTLQSIIVPQLSKLSVVCPRNLILSRNQSTTSAGSKRSASTNRTRKRPSNNVSTRHPHTVEGVMKRSKNSKQFDDFIIG</sequence>
<proteinExistence type="predicted"/>
<reference evidence="2" key="2">
    <citation type="submission" date="2021-01" db="EMBL/GenBank/DDBJ databases">
        <authorList>
            <person name="Schikora-Tamarit M.A."/>
        </authorList>
    </citation>
    <scope>NUCLEOTIDE SEQUENCE</scope>
    <source>
        <strain evidence="2">CBS2887</strain>
    </source>
</reference>
<evidence type="ECO:0000256" key="1">
    <source>
        <dbReference type="SAM" id="MobiDB-lite"/>
    </source>
</evidence>
<reference evidence="2" key="1">
    <citation type="journal article" date="2021" name="Open Biol.">
        <title>Shared evolutionary footprints suggest mitochondrial oxidative damage underlies multiple complex I losses in fungi.</title>
        <authorList>
            <person name="Schikora-Tamarit M.A."/>
            <person name="Marcet-Houben M."/>
            <person name="Nosek J."/>
            <person name="Gabaldon T."/>
        </authorList>
    </citation>
    <scope>NUCLEOTIDE SEQUENCE</scope>
    <source>
        <strain evidence="2">CBS2887</strain>
    </source>
</reference>
<organism evidence="2 3">
    <name type="scientific">Wickerhamomyces pijperi</name>
    <name type="common">Yeast</name>
    <name type="synonym">Pichia pijperi</name>
    <dbReference type="NCBI Taxonomy" id="599730"/>
    <lineage>
        <taxon>Eukaryota</taxon>
        <taxon>Fungi</taxon>
        <taxon>Dikarya</taxon>
        <taxon>Ascomycota</taxon>
        <taxon>Saccharomycotina</taxon>
        <taxon>Saccharomycetes</taxon>
        <taxon>Phaffomycetales</taxon>
        <taxon>Wickerhamomycetaceae</taxon>
        <taxon>Wickerhamomyces</taxon>
    </lineage>
</organism>
<dbReference type="Proteomes" id="UP000774326">
    <property type="component" value="Unassembled WGS sequence"/>
</dbReference>
<comment type="caution">
    <text evidence="2">The sequence shown here is derived from an EMBL/GenBank/DDBJ whole genome shotgun (WGS) entry which is preliminary data.</text>
</comment>
<feature type="compositionally biased region" description="Polar residues" evidence="1">
    <location>
        <begin position="37"/>
        <end position="54"/>
    </location>
</feature>
<evidence type="ECO:0000313" key="2">
    <source>
        <dbReference type="EMBL" id="KAH3688779.1"/>
    </source>
</evidence>
<dbReference type="AlphaFoldDB" id="A0A9P8QHL6"/>
<name>A0A9P8QHL6_WICPI</name>